<evidence type="ECO:0000259" key="7">
    <source>
        <dbReference type="PROSITE" id="PS51462"/>
    </source>
</evidence>
<dbReference type="PANTHER" id="PTHR43758:SF8">
    <property type="entry name" value="8-OXO-DGTP DIPHOSPHATASE YTKD-RELATED"/>
    <property type="match status" value="1"/>
</dbReference>
<evidence type="ECO:0000313" key="8">
    <source>
        <dbReference type="EMBL" id="OGK18979.1"/>
    </source>
</evidence>
<dbReference type="PROSITE" id="PS00893">
    <property type="entry name" value="NUDIX_BOX"/>
    <property type="match status" value="1"/>
</dbReference>
<dbReference type="EMBL" id="MFZH01000020">
    <property type="protein sequence ID" value="OGK18979.1"/>
    <property type="molecule type" value="Genomic_DNA"/>
</dbReference>
<dbReference type="AlphaFoldDB" id="A0A1F7GJC2"/>
<accession>A0A1F7GJC2</accession>
<comment type="caution">
    <text evidence="8">The sequence shown here is derived from an EMBL/GenBank/DDBJ whole genome shotgun (WGS) entry which is preliminary data.</text>
</comment>
<dbReference type="GO" id="GO:0046872">
    <property type="term" value="F:metal ion binding"/>
    <property type="evidence" value="ECO:0007669"/>
    <property type="project" value="UniProtKB-KW"/>
</dbReference>
<feature type="domain" description="Nudix hydrolase" evidence="7">
    <location>
        <begin position="2"/>
        <end position="134"/>
    </location>
</feature>
<dbReference type="GO" id="GO:0016818">
    <property type="term" value="F:hydrolase activity, acting on acid anhydrides, in phosphorus-containing anhydrides"/>
    <property type="evidence" value="ECO:0007669"/>
    <property type="project" value="TreeGrafter"/>
</dbReference>
<dbReference type="PROSITE" id="PS51462">
    <property type="entry name" value="NUDIX"/>
    <property type="match status" value="1"/>
</dbReference>
<evidence type="ECO:0000256" key="3">
    <source>
        <dbReference type="ARBA" id="ARBA00022723"/>
    </source>
</evidence>
<name>A0A1F7GJC2_9BACT</name>
<dbReference type="Proteomes" id="UP000176850">
    <property type="component" value="Unassembled WGS sequence"/>
</dbReference>
<keyword evidence="4 6" id="KW-0378">Hydrolase</keyword>
<dbReference type="PANTHER" id="PTHR43758">
    <property type="entry name" value="7,8-DIHYDRO-8-OXOGUANINE TRIPHOSPHATASE"/>
    <property type="match status" value="1"/>
</dbReference>
<reference evidence="8 9" key="1">
    <citation type="journal article" date="2016" name="Nat. Commun.">
        <title>Thousands of microbial genomes shed light on interconnected biogeochemical processes in an aquifer system.</title>
        <authorList>
            <person name="Anantharaman K."/>
            <person name="Brown C.T."/>
            <person name="Hug L.A."/>
            <person name="Sharon I."/>
            <person name="Castelle C.J."/>
            <person name="Probst A.J."/>
            <person name="Thomas B.C."/>
            <person name="Singh A."/>
            <person name="Wilkins M.J."/>
            <person name="Karaoz U."/>
            <person name="Brodie E.L."/>
            <person name="Williams K.H."/>
            <person name="Hubbard S.S."/>
            <person name="Banfield J.F."/>
        </authorList>
    </citation>
    <scope>NUCLEOTIDE SEQUENCE [LARGE SCALE GENOMIC DNA]</scope>
</reference>
<keyword evidence="3" id="KW-0479">Metal-binding</keyword>
<gene>
    <name evidence="8" type="ORF">A2799_04125</name>
</gene>
<evidence type="ECO:0000256" key="5">
    <source>
        <dbReference type="ARBA" id="ARBA00022842"/>
    </source>
</evidence>
<evidence type="ECO:0000256" key="6">
    <source>
        <dbReference type="RuleBase" id="RU003476"/>
    </source>
</evidence>
<dbReference type="SUPFAM" id="SSF55811">
    <property type="entry name" value="Nudix"/>
    <property type="match status" value="1"/>
</dbReference>
<keyword evidence="5" id="KW-0460">Magnesium</keyword>
<evidence type="ECO:0000256" key="4">
    <source>
        <dbReference type="ARBA" id="ARBA00022801"/>
    </source>
</evidence>
<proteinExistence type="inferred from homology"/>
<comment type="cofactor">
    <cofactor evidence="1">
        <name>Mg(2+)</name>
        <dbReference type="ChEBI" id="CHEBI:18420"/>
    </cofactor>
</comment>
<protein>
    <recommendedName>
        <fullName evidence="7">Nudix hydrolase domain-containing protein</fullName>
    </recommendedName>
</protein>
<evidence type="ECO:0000256" key="2">
    <source>
        <dbReference type="ARBA" id="ARBA00005582"/>
    </source>
</evidence>
<evidence type="ECO:0000313" key="9">
    <source>
        <dbReference type="Proteomes" id="UP000176850"/>
    </source>
</evidence>
<dbReference type="Gene3D" id="3.90.79.10">
    <property type="entry name" value="Nucleoside Triphosphate Pyrophosphohydrolase"/>
    <property type="match status" value="1"/>
</dbReference>
<dbReference type="Pfam" id="PF00293">
    <property type="entry name" value="NUDIX"/>
    <property type="match status" value="1"/>
</dbReference>
<dbReference type="PRINTS" id="PR00502">
    <property type="entry name" value="NUDIXFAMILY"/>
</dbReference>
<dbReference type="InterPro" id="IPR000086">
    <property type="entry name" value="NUDIX_hydrolase_dom"/>
</dbReference>
<organism evidence="8 9">
    <name type="scientific">Candidatus Roizmanbacteria bacterium RIFCSPHIGHO2_01_FULL_39_24</name>
    <dbReference type="NCBI Taxonomy" id="1802032"/>
    <lineage>
        <taxon>Bacteria</taxon>
        <taxon>Candidatus Roizmaniibacteriota</taxon>
    </lineage>
</organism>
<comment type="similarity">
    <text evidence="2 6">Belongs to the Nudix hydrolase family.</text>
</comment>
<sequence length="136" mass="15160">MTETQIAGGVVVNQFGQVAITSQNSNSWSLPKGHIDEGEEPLDAAKREIEEETGIINITLVKDLGSYTRNRIGIAGEDDQSELKTIHMFLFKADKQNLTPKDPNNPEAKWIDKSEVASYLTHPKDKEFFLSIMGQI</sequence>
<evidence type="ECO:0000256" key="1">
    <source>
        <dbReference type="ARBA" id="ARBA00001946"/>
    </source>
</evidence>
<dbReference type="InterPro" id="IPR020476">
    <property type="entry name" value="Nudix_hydrolase"/>
</dbReference>
<dbReference type="InterPro" id="IPR020084">
    <property type="entry name" value="NUDIX_hydrolase_CS"/>
</dbReference>
<dbReference type="InterPro" id="IPR015797">
    <property type="entry name" value="NUDIX_hydrolase-like_dom_sf"/>
</dbReference>